<accession>J9D8I2</accession>
<keyword evidence="2" id="KW-1185">Reference proteome</keyword>
<proteinExistence type="predicted"/>
<dbReference type="Proteomes" id="UP000003163">
    <property type="component" value="Unassembled WGS sequence"/>
</dbReference>
<evidence type="ECO:0000313" key="2">
    <source>
        <dbReference type="Proteomes" id="UP000003163"/>
    </source>
</evidence>
<comment type="caution">
    <text evidence="1">The sequence shown here is derived from an EMBL/GenBank/DDBJ whole genome shotgun (WGS) entry which is preliminary data.</text>
</comment>
<name>J9D8I2_EDHAE</name>
<evidence type="ECO:0000313" key="1">
    <source>
        <dbReference type="EMBL" id="EJW04051.1"/>
    </source>
</evidence>
<gene>
    <name evidence="1" type="ORF">EDEG_01685</name>
</gene>
<dbReference type="VEuPathDB" id="MicrosporidiaDB:EDEG_01685"/>
<protein>
    <submittedName>
        <fullName evidence="1">Uncharacterized protein</fullName>
    </submittedName>
</protein>
<dbReference type="AlphaFoldDB" id="J9D8I2"/>
<organism evidence="1 2">
    <name type="scientific">Edhazardia aedis (strain USNM 41457)</name>
    <name type="common">Microsporidian parasite</name>
    <dbReference type="NCBI Taxonomy" id="1003232"/>
    <lineage>
        <taxon>Eukaryota</taxon>
        <taxon>Fungi</taxon>
        <taxon>Fungi incertae sedis</taxon>
        <taxon>Microsporidia</taxon>
        <taxon>Edhazardia</taxon>
    </lineage>
</organism>
<reference evidence="2" key="2">
    <citation type="submission" date="2015-07" db="EMBL/GenBank/DDBJ databases">
        <title>Contrasting host-pathogen interactions and genome evolution in two generalist and specialist microsporidian pathogens of mosquitoes.</title>
        <authorList>
            <consortium name="The Broad Institute Genomics Platform"/>
            <consortium name="The Broad Institute Genome Sequencing Center for Infectious Disease"/>
            <person name="Cuomo C.A."/>
            <person name="Sanscrainte N.D."/>
            <person name="Goldberg J.M."/>
            <person name="Heiman D."/>
            <person name="Young S."/>
            <person name="Zeng Q."/>
            <person name="Becnel J.J."/>
            <person name="Birren B.W."/>
        </authorList>
    </citation>
    <scope>NUCLEOTIDE SEQUENCE [LARGE SCALE GENOMIC DNA]</scope>
    <source>
        <strain evidence="2">USNM 41457</strain>
    </source>
</reference>
<dbReference type="EMBL" id="AFBI03000025">
    <property type="protein sequence ID" value="EJW04051.1"/>
    <property type="molecule type" value="Genomic_DNA"/>
</dbReference>
<dbReference type="HOGENOM" id="CLU_1986827_0_0_1"/>
<sequence>EVSEDYLEEFRRAEITFLEHIVYDPIKKQRVHFSGKNKLSDNNHYNFLGIIDHENPHGHALGKYLSTHKGPIDKVCAVTEKAEDKREQTHGKLIIRNKKRFAANKNNEKAIIIVDENLKSNFFDDD</sequence>
<feature type="non-terminal residue" evidence="1">
    <location>
        <position position="1"/>
    </location>
</feature>
<reference evidence="1 2" key="1">
    <citation type="submission" date="2011-08" db="EMBL/GenBank/DDBJ databases">
        <authorList>
            <person name="Liu Z.J."/>
            <person name="Shi F.L."/>
            <person name="Lu J.Q."/>
            <person name="Li M."/>
            <person name="Wang Z.L."/>
        </authorList>
    </citation>
    <scope>NUCLEOTIDE SEQUENCE [LARGE SCALE GENOMIC DNA]</scope>
    <source>
        <strain evidence="1 2">USNM 41457</strain>
    </source>
</reference>
<dbReference type="InParanoid" id="J9D8I2"/>